<dbReference type="RefSeq" id="WP_087459928.1">
    <property type="nucleotide sequence ID" value="NZ_CP021425.1"/>
</dbReference>
<dbReference type="KEGG" id="ome:OLMES_0665"/>
<dbReference type="AlphaFoldDB" id="A0A1Y0I2R1"/>
<evidence type="ECO:0000313" key="2">
    <source>
        <dbReference type="EMBL" id="ARU54762.1"/>
    </source>
</evidence>
<dbReference type="Pfam" id="PF19657">
    <property type="entry name" value="DUF6160"/>
    <property type="match status" value="1"/>
</dbReference>
<sequence>MKSKSYRYCVVGTLVVCSSLHAELKMLDDTALSSIEGQSGISLDAGLQVSIGEIAYFDDGNALQFQGIQIGSQADITQQTQMNFDFDIQSDASLRIAYDIAPTRVFVSDIRLDDDPVSSFGGVGLDFALQGVTVLKTDGLTDPSKGGIVFDTDYALTNGGLIYRTNGNEIYIDDFSMNVSAHDVVWEPHSSGNGISYRVPLSEGDFSIGAIRFSDNPNNFGVSNDVDSGLELPSFGAFSGDFSLTSEAQIQGGGRFGTTGIRIDSQNTINSMNLVYTDDTNKLSLLDITGAYNVNDMRLDVATDRFGDKALAVTFGSVDGNLSVGRILAGSAEKSFGGFDVDFELADQTIDGMLYSNQLYVKGGGNANSGPQGISVDAMWSLSNAEVSYTEDGNTVQLSGVTSYGQGGVTVDVTRDGTLGGEEFFDGLRLGFEDLQGSYKIDGLKVGNAQQSIENAELQGGTELLLALGVYPAFDFKVDGHITLGAGGASGDGITINSDMVISDSAAAVIVDENSKGLWLTDLNYDVHLRDMTIDMVDEGIQLVQGEAWSTMDIGNLRVGDKDSVGSFGRFVIQSYEVGSTAVISPGGAGEVCVGGRGATSAACVASGGEWEDRGEEGITVSLKQIFAEAVDDVKRNRFIWETNRTGGVGTPGSQVIFDNITTNDGVDGQNTYGFRNDISIDVHQTTVLKKSDGADANGVIGSKGDYKIMDGSAPGGYRYVSAPTAADLDNRPLGFAVQAHTHFKELSIDNVAFKHQNGDAQVGIHEVKLQNFSISSSLTATPLADPVN</sequence>
<reference evidence="2 3" key="1">
    <citation type="submission" date="2017-05" db="EMBL/GenBank/DDBJ databases">
        <title>Genomic insights into alkan degradation activity of Oleiphilus messinensis.</title>
        <authorList>
            <person name="Kozyavkin S.A."/>
            <person name="Slesarev A.I."/>
            <person name="Golyshin P.N."/>
            <person name="Korzhenkov A."/>
            <person name="Golyshina O.N."/>
            <person name="Toshchakov S.V."/>
        </authorList>
    </citation>
    <scope>NUCLEOTIDE SEQUENCE [LARGE SCALE GENOMIC DNA]</scope>
    <source>
        <strain evidence="2 3">ME102</strain>
    </source>
</reference>
<evidence type="ECO:0000313" key="3">
    <source>
        <dbReference type="Proteomes" id="UP000196027"/>
    </source>
</evidence>
<gene>
    <name evidence="2" type="ORF">OLMES_0665</name>
</gene>
<dbReference type="OrthoDB" id="6731175at2"/>
<name>A0A1Y0I2R1_9GAMM</name>
<dbReference type="EMBL" id="CP021425">
    <property type="protein sequence ID" value="ARU54762.1"/>
    <property type="molecule type" value="Genomic_DNA"/>
</dbReference>
<accession>A0A1Y0I2R1</accession>
<dbReference type="Proteomes" id="UP000196027">
    <property type="component" value="Chromosome"/>
</dbReference>
<proteinExistence type="predicted"/>
<evidence type="ECO:0000259" key="1">
    <source>
        <dbReference type="Pfam" id="PF19657"/>
    </source>
</evidence>
<protein>
    <recommendedName>
        <fullName evidence="1">DUF6160 domain-containing protein</fullName>
    </recommendedName>
</protein>
<feature type="domain" description="DUF6160" evidence="1">
    <location>
        <begin position="9"/>
        <end position="81"/>
    </location>
</feature>
<keyword evidence="3" id="KW-1185">Reference proteome</keyword>
<dbReference type="InterPro" id="IPR046158">
    <property type="entry name" value="DUF6160"/>
</dbReference>
<organism evidence="2 3">
    <name type="scientific">Oleiphilus messinensis</name>
    <dbReference type="NCBI Taxonomy" id="141451"/>
    <lineage>
        <taxon>Bacteria</taxon>
        <taxon>Pseudomonadati</taxon>
        <taxon>Pseudomonadota</taxon>
        <taxon>Gammaproteobacteria</taxon>
        <taxon>Oceanospirillales</taxon>
        <taxon>Oleiphilaceae</taxon>
        <taxon>Oleiphilus</taxon>
    </lineage>
</organism>